<dbReference type="InterPro" id="IPR007817">
    <property type="entry name" value="Isocyanide_synthase_DIT1"/>
</dbReference>
<dbReference type="PANTHER" id="PTHR37285">
    <property type="entry name" value="SPORE WALL MATURATION PROTEIN DIT1"/>
    <property type="match status" value="1"/>
</dbReference>
<organism evidence="1 2">
    <name type="scientific">Acrasis kona</name>
    <dbReference type="NCBI Taxonomy" id="1008807"/>
    <lineage>
        <taxon>Eukaryota</taxon>
        <taxon>Discoba</taxon>
        <taxon>Heterolobosea</taxon>
        <taxon>Tetramitia</taxon>
        <taxon>Eutetramitia</taxon>
        <taxon>Acrasidae</taxon>
        <taxon>Acrasis</taxon>
    </lineage>
</organism>
<keyword evidence="2" id="KW-1185">Reference proteome</keyword>
<reference evidence="1 2" key="1">
    <citation type="submission" date="2024-03" db="EMBL/GenBank/DDBJ databases">
        <title>The Acrasis kona genome and developmental transcriptomes reveal deep origins of eukaryotic multicellular pathways.</title>
        <authorList>
            <person name="Sheikh S."/>
            <person name="Fu C.-J."/>
            <person name="Brown M.W."/>
            <person name="Baldauf S.L."/>
        </authorList>
    </citation>
    <scope>NUCLEOTIDE SEQUENCE [LARGE SCALE GENOMIC DNA]</scope>
    <source>
        <strain evidence="1 2">ATCC MYA-3509</strain>
    </source>
</reference>
<accession>A0AAW2Z6C9</accession>
<dbReference type="PANTHER" id="PTHR37285:SF5">
    <property type="entry name" value="SPORE WALL MATURATION PROTEIN DIT1"/>
    <property type="match status" value="1"/>
</dbReference>
<proteinExistence type="predicted"/>
<comment type="caution">
    <text evidence="1">The sequence shown here is derived from an EMBL/GenBank/DDBJ whole genome shotgun (WGS) entry which is preliminary data.</text>
</comment>
<gene>
    <name evidence="1" type="ORF">AKO1_003718</name>
</gene>
<protein>
    <submittedName>
        <fullName evidence="1">DIT1</fullName>
    </submittedName>
</protein>
<evidence type="ECO:0000313" key="1">
    <source>
        <dbReference type="EMBL" id="KAL0484782.1"/>
    </source>
</evidence>
<dbReference type="Pfam" id="PF05141">
    <property type="entry name" value="DIT1_PvcA"/>
    <property type="match status" value="1"/>
</dbReference>
<evidence type="ECO:0000313" key="2">
    <source>
        <dbReference type="Proteomes" id="UP001431209"/>
    </source>
</evidence>
<name>A0AAW2Z6C9_9EUKA</name>
<dbReference type="EMBL" id="JAOPGA020001068">
    <property type="protein sequence ID" value="KAL0484782.1"/>
    <property type="molecule type" value="Genomic_DNA"/>
</dbReference>
<dbReference type="Proteomes" id="UP001431209">
    <property type="component" value="Unassembled WGS sequence"/>
</dbReference>
<sequence length="382" mass="44243">MSQGGSLDVNEVFARTQMSGMMSINIPSDSIEHNQKAVINTFDFVAFRKKADQELDRKQKKKIRHDATTVDKILSVMLGKRYRRGPTKHFTTAENAYRSALQKIVDRNEKIKLLLPSFPVKCYNPLKCNRKMPDLAELRCVTKMYQLCKEIEAVYAPGAKVVFIADGLVYAPIFREPMETALQYRQVVEEFIKLLDVSDYVEMDDMEYLKQKHLTEFNNFEKIAQLEISNIWKDEKNADLVEELLNNTRSNINLTQYERSDLRNIFFSNYSSPCPVMTKEIQLKAATSAFEYMVFLRTINSLDLVMKCYPDGIRLTCHPKPGQIGVHMLESSAEFNFPWNGVGVLKKNGKIVAMLEDEVRRNASYRAVHIEDDLYPFYYEEL</sequence>
<dbReference type="AlphaFoldDB" id="A0AAW2Z6C9"/>